<name>A0ABQ3QDM0_9ACTN</name>
<organism evidence="1 2">
    <name type="scientific">Streptomyces daghestanicus</name>
    <dbReference type="NCBI Taxonomy" id="66885"/>
    <lineage>
        <taxon>Bacteria</taxon>
        <taxon>Bacillati</taxon>
        <taxon>Actinomycetota</taxon>
        <taxon>Actinomycetes</taxon>
        <taxon>Kitasatosporales</taxon>
        <taxon>Streptomycetaceae</taxon>
        <taxon>Streptomyces</taxon>
    </lineage>
</organism>
<dbReference type="RefSeq" id="WP_190076526.1">
    <property type="nucleotide sequence ID" value="NZ_BMTC01000001.1"/>
</dbReference>
<keyword evidence="2" id="KW-1185">Reference proteome</keyword>
<dbReference type="Proteomes" id="UP001052655">
    <property type="component" value="Unassembled WGS sequence"/>
</dbReference>
<evidence type="ECO:0000313" key="2">
    <source>
        <dbReference type="Proteomes" id="UP001052655"/>
    </source>
</evidence>
<comment type="caution">
    <text evidence="1">The sequence shown here is derived from an EMBL/GenBank/DDBJ whole genome shotgun (WGS) entry which is preliminary data.</text>
</comment>
<proteinExistence type="predicted"/>
<reference evidence="1" key="1">
    <citation type="submission" date="2024-05" db="EMBL/GenBank/DDBJ databases">
        <title>Whole genome shotgun sequence of Streptomyces daghestanicus NBRC 12762.</title>
        <authorList>
            <person name="Komaki H."/>
            <person name="Tamura T."/>
        </authorList>
    </citation>
    <scope>NUCLEOTIDE SEQUENCE</scope>
    <source>
        <strain evidence="1">NBRC 12762</strain>
    </source>
</reference>
<sequence length="67" mass="7182">MVRRAPAALERDDRVAHAGLLVSPDGRELIAHEFGTAGRIAQEKLTARLPLEALRGSAGHVHPRAVP</sequence>
<accession>A0ABQ3QDM0</accession>
<dbReference type="EMBL" id="BNDX01000018">
    <property type="protein sequence ID" value="GHI35384.1"/>
    <property type="molecule type" value="Genomic_DNA"/>
</dbReference>
<gene>
    <name evidence="1" type="ORF">Sdagh_71140</name>
</gene>
<protein>
    <submittedName>
        <fullName evidence="1">Uncharacterized protein</fullName>
    </submittedName>
</protein>
<evidence type="ECO:0000313" key="1">
    <source>
        <dbReference type="EMBL" id="GHI35384.1"/>
    </source>
</evidence>